<feature type="chain" id="PRO_5012047923" evidence="9">
    <location>
        <begin position="21"/>
        <end position="492"/>
    </location>
</feature>
<feature type="binding site" evidence="8">
    <location>
        <begin position="236"/>
        <end position="238"/>
    </location>
    <ligand>
        <name>substrate</name>
    </ligand>
</feature>
<dbReference type="EMBL" id="FQWQ01000006">
    <property type="protein sequence ID" value="SHH98615.1"/>
    <property type="molecule type" value="Genomic_DNA"/>
</dbReference>
<feature type="signal peptide" evidence="9">
    <location>
        <begin position="1"/>
        <end position="20"/>
    </location>
</feature>
<sequence length="492" mass="52780">MKKFGSLFFAAVLGSACTIASFQWLDKKDPATKLEYLTGVPASKVAYRVDEKGEAIPLDFTAAAEKVMPAVVFIKSTQDSPHRPEQTQSMDPFREFFGPRVPQGPSQSSGSGVIINADGYIVTNNHVVQDADVVEVTLYDNRTYKAEVIGVDPDTDLALIKINQKGLPYLPFVDSDKAKVGEWVLAVGNPYNLTSTVTAGIISAKGRNVSIIMSQSQGGNTAIESFIQTDAAINPGNSGGALVELNGGLVGINTAIASPTGSYSGYGFAVPSNIVSKITEDLIKFGAVQRGWLGVSVGSVNSDLAKEFDLKVNEGAYISGFAEHSSGKEAGLKEGDVVIKIDEAPIKSSTALIEYIGRHRPGDKVNMVVNRKGSEVTIPVILKNRDGKAEAVTAAVKDEVSALGVQLEEIDGKVLKKLDLDHGVRIKALGNGKISKYTDMREGFIVSKVNDQPVKSVKEFNDIVKKKKPGDLVIFSGTYEDLPREFNYALRM</sequence>
<accession>A0A1M5XFG8</accession>
<dbReference type="GO" id="GO:0004252">
    <property type="term" value="F:serine-type endopeptidase activity"/>
    <property type="evidence" value="ECO:0007669"/>
    <property type="project" value="InterPro"/>
</dbReference>
<evidence type="ECO:0000256" key="3">
    <source>
        <dbReference type="ARBA" id="ARBA00022729"/>
    </source>
</evidence>
<evidence type="ECO:0000313" key="11">
    <source>
        <dbReference type="EMBL" id="SHH98615.1"/>
    </source>
</evidence>
<feature type="binding site" evidence="8">
    <location>
        <position position="156"/>
    </location>
    <ligand>
        <name>substrate</name>
    </ligand>
</feature>
<dbReference type="STRING" id="947013.SAMN04488109_6497"/>
<evidence type="ECO:0000256" key="1">
    <source>
        <dbReference type="ARBA" id="ARBA00010541"/>
    </source>
</evidence>
<dbReference type="Gene3D" id="2.40.10.120">
    <property type="match status" value="1"/>
</dbReference>
<dbReference type="InterPro" id="IPR011782">
    <property type="entry name" value="Pept_S1C_Do"/>
</dbReference>
<evidence type="ECO:0000256" key="2">
    <source>
        <dbReference type="ARBA" id="ARBA00022670"/>
    </source>
</evidence>
<evidence type="ECO:0000256" key="4">
    <source>
        <dbReference type="ARBA" id="ARBA00022737"/>
    </source>
</evidence>
<feature type="active site" description="Charge relay system" evidence="7">
    <location>
        <position position="126"/>
    </location>
</feature>
<reference evidence="11 12" key="1">
    <citation type="submission" date="2016-11" db="EMBL/GenBank/DDBJ databases">
        <authorList>
            <person name="Jaros S."/>
            <person name="Januszkiewicz K."/>
            <person name="Wedrychowicz H."/>
        </authorList>
    </citation>
    <scope>NUCLEOTIDE SEQUENCE [LARGE SCALE GENOMIC DNA]</scope>
    <source>
        <strain evidence="11 12">DSM 24574</strain>
    </source>
</reference>
<dbReference type="Proteomes" id="UP000184212">
    <property type="component" value="Unassembled WGS sequence"/>
</dbReference>
<dbReference type="Pfam" id="PF13180">
    <property type="entry name" value="PDZ_2"/>
    <property type="match status" value="1"/>
</dbReference>
<protein>
    <submittedName>
        <fullName evidence="11">Do/DeqQ family serine protease</fullName>
    </submittedName>
</protein>
<dbReference type="InterPro" id="IPR009003">
    <property type="entry name" value="Peptidase_S1_PA"/>
</dbReference>
<evidence type="ECO:0000256" key="5">
    <source>
        <dbReference type="ARBA" id="ARBA00022801"/>
    </source>
</evidence>
<dbReference type="SUPFAM" id="SSF50494">
    <property type="entry name" value="Trypsin-like serine proteases"/>
    <property type="match status" value="1"/>
</dbReference>
<gene>
    <name evidence="11" type="ORF">SAMN04488109_6497</name>
</gene>
<dbReference type="InterPro" id="IPR001940">
    <property type="entry name" value="Peptidase_S1C"/>
</dbReference>
<evidence type="ECO:0000256" key="8">
    <source>
        <dbReference type="PIRSR" id="PIRSR611782-2"/>
    </source>
</evidence>
<evidence type="ECO:0000256" key="9">
    <source>
        <dbReference type="SAM" id="SignalP"/>
    </source>
</evidence>
<dbReference type="SMART" id="SM00228">
    <property type="entry name" value="PDZ"/>
    <property type="match status" value="1"/>
</dbReference>
<dbReference type="PROSITE" id="PS51257">
    <property type="entry name" value="PROKAR_LIPOPROTEIN"/>
    <property type="match status" value="1"/>
</dbReference>
<feature type="active site" description="Charge relay system" evidence="7">
    <location>
        <position position="238"/>
    </location>
</feature>
<evidence type="ECO:0000259" key="10">
    <source>
        <dbReference type="PROSITE" id="PS50106"/>
    </source>
</evidence>
<dbReference type="RefSeq" id="WP_073142910.1">
    <property type="nucleotide sequence ID" value="NZ_FQWQ01000006.1"/>
</dbReference>
<evidence type="ECO:0000256" key="7">
    <source>
        <dbReference type="PIRSR" id="PIRSR611782-1"/>
    </source>
</evidence>
<dbReference type="OrthoDB" id="9758917at2"/>
<evidence type="ECO:0000256" key="6">
    <source>
        <dbReference type="ARBA" id="ARBA00022825"/>
    </source>
</evidence>
<dbReference type="Pfam" id="PF13365">
    <property type="entry name" value="Trypsin_2"/>
    <property type="match status" value="1"/>
</dbReference>
<dbReference type="AlphaFoldDB" id="A0A1M5XFG8"/>
<dbReference type="InterPro" id="IPR001478">
    <property type="entry name" value="PDZ"/>
</dbReference>
<dbReference type="GO" id="GO:0006508">
    <property type="term" value="P:proteolysis"/>
    <property type="evidence" value="ECO:0007669"/>
    <property type="project" value="UniProtKB-KW"/>
</dbReference>
<evidence type="ECO:0000313" key="12">
    <source>
        <dbReference type="Proteomes" id="UP000184212"/>
    </source>
</evidence>
<keyword evidence="12" id="KW-1185">Reference proteome</keyword>
<dbReference type="PANTHER" id="PTHR22939:SF129">
    <property type="entry name" value="SERINE PROTEASE HTRA2, MITOCHONDRIAL"/>
    <property type="match status" value="1"/>
</dbReference>
<keyword evidence="3 9" id="KW-0732">Signal</keyword>
<dbReference type="InterPro" id="IPR036034">
    <property type="entry name" value="PDZ_sf"/>
</dbReference>
<keyword evidence="2 11" id="KW-0645">Protease</keyword>
<keyword evidence="6" id="KW-0720">Serine protease</keyword>
<feature type="binding site" evidence="8">
    <location>
        <position position="126"/>
    </location>
    <ligand>
        <name>substrate</name>
    </ligand>
</feature>
<proteinExistence type="inferred from homology"/>
<comment type="similarity">
    <text evidence="1">Belongs to the peptidase S1C family.</text>
</comment>
<keyword evidence="5" id="KW-0378">Hydrolase</keyword>
<dbReference type="Gene3D" id="2.30.42.10">
    <property type="match status" value="2"/>
</dbReference>
<keyword evidence="4" id="KW-0677">Repeat</keyword>
<name>A0A1M5XFG8_9BACT</name>
<feature type="active site" description="Charge relay system" evidence="7">
    <location>
        <position position="156"/>
    </location>
</feature>
<dbReference type="PANTHER" id="PTHR22939">
    <property type="entry name" value="SERINE PROTEASE FAMILY S1C HTRA-RELATED"/>
    <property type="match status" value="1"/>
</dbReference>
<dbReference type="PRINTS" id="PR00834">
    <property type="entry name" value="PROTEASES2C"/>
</dbReference>
<dbReference type="NCBIfam" id="TIGR02037">
    <property type="entry name" value="degP_htrA_DO"/>
    <property type="match status" value="1"/>
</dbReference>
<dbReference type="SUPFAM" id="SSF50156">
    <property type="entry name" value="PDZ domain-like"/>
    <property type="match status" value="2"/>
</dbReference>
<dbReference type="PROSITE" id="PS50106">
    <property type="entry name" value="PDZ"/>
    <property type="match status" value="1"/>
</dbReference>
<feature type="domain" description="PDZ" evidence="10">
    <location>
        <begin position="282"/>
        <end position="350"/>
    </location>
</feature>
<organism evidence="11 12">
    <name type="scientific">Chryseolinea serpens</name>
    <dbReference type="NCBI Taxonomy" id="947013"/>
    <lineage>
        <taxon>Bacteria</taxon>
        <taxon>Pseudomonadati</taxon>
        <taxon>Bacteroidota</taxon>
        <taxon>Cytophagia</taxon>
        <taxon>Cytophagales</taxon>
        <taxon>Fulvivirgaceae</taxon>
        <taxon>Chryseolinea</taxon>
    </lineage>
</organism>